<dbReference type="Gene3D" id="3.40.50.300">
    <property type="entry name" value="P-loop containing nucleotide triphosphate hydrolases"/>
    <property type="match status" value="1"/>
</dbReference>
<dbReference type="PANTHER" id="PTHR30121:SF6">
    <property type="entry name" value="SLR6007 PROTEIN"/>
    <property type="match status" value="1"/>
</dbReference>
<dbReference type="InterPro" id="IPR027417">
    <property type="entry name" value="P-loop_NTPase"/>
</dbReference>
<gene>
    <name evidence="2" type="ORF">NUZ5A_20043</name>
</gene>
<dbReference type="AlphaFoldDB" id="A0A812F1U7"/>
<dbReference type="InterPro" id="IPR002789">
    <property type="entry name" value="HerA_central"/>
</dbReference>
<name>A0A812F1U7_9ARCH</name>
<dbReference type="EMBL" id="CAJNAQ010000002">
    <property type="protein sequence ID" value="CAE6485709.1"/>
    <property type="molecule type" value="Genomic_DNA"/>
</dbReference>
<dbReference type="PANTHER" id="PTHR30121">
    <property type="entry name" value="UNCHARACTERIZED PROTEIN YJGR-RELATED"/>
    <property type="match status" value="1"/>
</dbReference>
<dbReference type="CDD" id="cd01127">
    <property type="entry name" value="TrwB_TraG_TraD_VirD4"/>
    <property type="match status" value="1"/>
</dbReference>
<dbReference type="SUPFAM" id="SSF52540">
    <property type="entry name" value="P-loop containing nucleoside triphosphate hydrolases"/>
    <property type="match status" value="1"/>
</dbReference>
<reference evidence="2" key="1">
    <citation type="submission" date="2021-02" db="EMBL/GenBank/DDBJ databases">
        <authorList>
            <person name="Han P."/>
        </authorList>
    </citation>
    <scope>NUCLEOTIDE SEQUENCE</scope>
    <source>
        <strain evidence="2">Candidatus Nitrosotenuis uzonensis 5A</strain>
    </source>
</reference>
<sequence length="598" mass="67246">MPCVKFNYEIKPSNFFTLPDEKQMAVIGRFFALLSNLQKTAKILMIKEPLDVQIGNEIRRMQVLRTYLSSDESLENVLESLGYEYSVVLEMPSWKIKSEGLHHLNMHGDYLAKCFTLYSLPATLGPAWVHSLLVPADMISITIKPIQHDKAVSQMNRYTTLVQAAASRSLKMANRSAISEQVLLALTRQETKMFSFRVVAMILAKDIKTLKITSKSFRRQAGAMLAGFDPTASKQAMMLREGWGKSLFIELGSCAIFYPFVSADMLEVPNGITLGVNKSTGAPVIYDYTQRDNYNILLLATSGAGKSVTAKVILTRLMKKYPDCLVFIVDPQGEYDSIAKYLDIIPIRVTQQKELGFDPFKLFESNDAAEILGDITRAKDTVRKEFRALASRAKSVFELYELVSDDAKPYLKDLVEGHISDILKGDSTKMSDRAVISLRGTYGQDESVAMLLLLALGKIWKKILEKPLRTPKILLIDEGWMLFKMPSAGKFLDSIARIGRKLNVIFLFVTQRPEDIIDNEYGRGIADNAGTKILLQNTEQASQKIAKAMSLSPQEADMLKTFSRGEALFLTKDYRLRIQITPSREELKIFSTTPMENI</sequence>
<accession>A0A812F1U7</accession>
<proteinExistence type="predicted"/>
<feature type="domain" description="Helicase HerA central" evidence="1">
    <location>
        <begin position="296"/>
        <end position="416"/>
    </location>
</feature>
<evidence type="ECO:0000313" key="3">
    <source>
        <dbReference type="Proteomes" id="UP000655759"/>
    </source>
</evidence>
<dbReference type="Pfam" id="PF01935">
    <property type="entry name" value="DUF87"/>
    <property type="match status" value="1"/>
</dbReference>
<evidence type="ECO:0000313" key="2">
    <source>
        <dbReference type="EMBL" id="CAE6485709.1"/>
    </source>
</evidence>
<protein>
    <recommendedName>
        <fullName evidence="1">Helicase HerA central domain-containing protein</fullName>
    </recommendedName>
</protein>
<dbReference type="Pfam" id="PF12846">
    <property type="entry name" value="AAA_10"/>
    <property type="match status" value="1"/>
</dbReference>
<comment type="caution">
    <text evidence="2">The sequence shown here is derived from an EMBL/GenBank/DDBJ whole genome shotgun (WGS) entry which is preliminary data.</text>
</comment>
<dbReference type="Proteomes" id="UP000655759">
    <property type="component" value="Unassembled WGS sequence"/>
</dbReference>
<organism evidence="2 3">
    <name type="scientific">Candidatus Nitrosotenuis uzonensis</name>
    <dbReference type="NCBI Taxonomy" id="1407055"/>
    <lineage>
        <taxon>Archaea</taxon>
        <taxon>Nitrososphaerota</taxon>
        <taxon>Candidatus Nitrosotenuis</taxon>
    </lineage>
</organism>
<dbReference type="InterPro" id="IPR051162">
    <property type="entry name" value="T4SS_component"/>
</dbReference>
<evidence type="ECO:0000259" key="1">
    <source>
        <dbReference type="Pfam" id="PF01935"/>
    </source>
</evidence>